<name>A0A8H6Y0K1_9AGAR</name>
<proteinExistence type="predicted"/>
<evidence type="ECO:0000313" key="4">
    <source>
        <dbReference type="Proteomes" id="UP000620124"/>
    </source>
</evidence>
<keyword evidence="1" id="KW-0175">Coiled coil</keyword>
<dbReference type="OrthoDB" id="2691851at2759"/>
<evidence type="ECO:0000256" key="2">
    <source>
        <dbReference type="SAM" id="MobiDB-lite"/>
    </source>
</evidence>
<evidence type="ECO:0000313" key="3">
    <source>
        <dbReference type="EMBL" id="KAF7351813.1"/>
    </source>
</evidence>
<evidence type="ECO:0000256" key="1">
    <source>
        <dbReference type="SAM" id="Coils"/>
    </source>
</evidence>
<gene>
    <name evidence="3" type="ORF">MVEN_01142400</name>
</gene>
<organism evidence="3 4">
    <name type="scientific">Mycena venus</name>
    <dbReference type="NCBI Taxonomy" id="2733690"/>
    <lineage>
        <taxon>Eukaryota</taxon>
        <taxon>Fungi</taxon>
        <taxon>Dikarya</taxon>
        <taxon>Basidiomycota</taxon>
        <taxon>Agaricomycotina</taxon>
        <taxon>Agaricomycetes</taxon>
        <taxon>Agaricomycetidae</taxon>
        <taxon>Agaricales</taxon>
        <taxon>Marasmiineae</taxon>
        <taxon>Mycenaceae</taxon>
        <taxon>Mycena</taxon>
    </lineage>
</organism>
<feature type="region of interest" description="Disordered" evidence="2">
    <location>
        <begin position="1"/>
        <end position="35"/>
    </location>
</feature>
<dbReference type="Proteomes" id="UP000620124">
    <property type="component" value="Unassembled WGS sequence"/>
</dbReference>
<feature type="coiled-coil region" evidence="1">
    <location>
        <begin position="133"/>
        <end position="174"/>
    </location>
</feature>
<dbReference type="AlphaFoldDB" id="A0A8H6Y0K1"/>
<reference evidence="3" key="1">
    <citation type="submission" date="2020-05" db="EMBL/GenBank/DDBJ databases">
        <title>Mycena genomes resolve the evolution of fungal bioluminescence.</title>
        <authorList>
            <person name="Tsai I.J."/>
        </authorList>
    </citation>
    <scope>NUCLEOTIDE SEQUENCE</scope>
    <source>
        <strain evidence="3">CCC161011</strain>
    </source>
</reference>
<sequence>MSSQSGIMSKGVHVQVGRPPSAQPIAGQPPSATASFVPPSTLPSVPAIPQCPGCPLTWDPAVFWSTYPFHVHEPTSRYNPGYQFISFSPLLIRSARCLGSSGNPGKPCTRCSTLPFDVAALRDRAKEPFNLVRTEERMNHVQLLEKVADLKEQVNDLKLKTVNLERSLASARDDVAEYKAIFHFLGTNTVPALHRMFPNALTQEWGSKKFFHQIQAASRGDYIPRSYTQYEIDLAILLYELGGGSAVHAMNHSIFALPSLKTLQPYRREHKPKPCLDHANLLTISNNITTMFGSHEEKGGKSREAPVKICGHTLMFDEIATERKVEYMSTTDEMAGFCLEHVDALKSLTVGKDTTTVEAAVTAVKEGKVHIAHEATVGAISHLSRHDYGAKPVFIGPTCKKGSWRTMLETMLSVLEAWKHSPDGEAKHGRIIEILPGNPLYPLIYYRHIFKRICTLLCSWMGMLVKGVCVNRDLLVLWFERLPNHDWSEMSIENLLHPKDAQCVFRAVKLLLCIVEIQTIDKTTLDPSEEAEYEALCLLGKVFEFLLEPFINPHLSLSQQITSLVTFAHLACGLFLQNSTSFMSNQLYGDLQAMVKAAIIMVAQTKVLDPRLDVLLCLLGDNPVETLFGRSRMCGGHSPNCSISELWTRFCSAMNLDNVFKHHPELEKTPRRLKLVRARDTDHVGPTQWVGKISADSCDIDLCYDEGVDVAESIMREHSVSEPKSFAEHFQPLEKDLLRPFGGKYPALSPEIDRSVVNTSPPSDTSSDDTTINPVFLFDYDARLGLDEAQRIATSNDPHSVFAVIDSEGQLCHKKAIVRTFFETQNNQISKDRLQRIRGFTIGGKTWEREETDSEMVSSSTHFQLGNLFATFICYNGTHLGLALAKSTIIKRGIPGSKSPSVSAIPIAELGLPSSPFTICGQIFSLLPLK</sequence>
<accession>A0A8H6Y0K1</accession>
<keyword evidence="4" id="KW-1185">Reference proteome</keyword>
<dbReference type="EMBL" id="JACAZI010000009">
    <property type="protein sequence ID" value="KAF7351813.1"/>
    <property type="molecule type" value="Genomic_DNA"/>
</dbReference>
<protein>
    <submittedName>
        <fullName evidence="3">Uncharacterized protein</fullName>
    </submittedName>
</protein>
<comment type="caution">
    <text evidence="3">The sequence shown here is derived from an EMBL/GenBank/DDBJ whole genome shotgun (WGS) entry which is preliminary data.</text>
</comment>